<evidence type="ECO:0000256" key="7">
    <source>
        <dbReference type="ARBA" id="ARBA00023136"/>
    </source>
</evidence>
<dbReference type="STRING" id="1122154.SAMN02746068_01490"/>
<comment type="similarity">
    <text evidence="8">Belongs to the binding-protein-dependent transport system permease family.</text>
</comment>
<dbReference type="InterPro" id="IPR043429">
    <property type="entry name" value="ArtM/GltK/GlnP/TcyL/YhdX-like"/>
</dbReference>
<dbReference type="OrthoDB" id="9805999at2"/>
<reference evidence="10 13" key="1">
    <citation type="submission" date="2014-12" db="EMBL/GenBank/DDBJ databases">
        <title>Draft genome sequences of 10 type strains of Lactococcus.</title>
        <authorList>
            <person name="Sun Z."/>
            <person name="Zhong Z."/>
            <person name="Liu W."/>
            <person name="Zhang W."/>
            <person name="Zhang H."/>
        </authorList>
    </citation>
    <scope>NUCLEOTIDE SEQUENCE [LARGE SCALE GENOMIC DNA]</scope>
    <source>
        <strain evidence="10 13">DSM 22330</strain>
    </source>
</reference>
<reference evidence="11 12" key="2">
    <citation type="submission" date="2016-11" db="EMBL/GenBank/DDBJ databases">
        <authorList>
            <person name="Jaros S."/>
            <person name="Januszkiewicz K."/>
            <person name="Wedrychowicz H."/>
        </authorList>
    </citation>
    <scope>NUCLEOTIDE SEQUENCE [LARGE SCALE GENOMIC DNA]</scope>
    <source>
        <strain evidence="11 12">DSM 22330</strain>
    </source>
</reference>
<evidence type="ECO:0000256" key="5">
    <source>
        <dbReference type="ARBA" id="ARBA00022970"/>
    </source>
</evidence>
<evidence type="ECO:0000256" key="6">
    <source>
        <dbReference type="ARBA" id="ARBA00022989"/>
    </source>
</evidence>
<evidence type="ECO:0000256" key="1">
    <source>
        <dbReference type="ARBA" id="ARBA00004651"/>
    </source>
</evidence>
<keyword evidence="2 8" id="KW-0813">Transport</keyword>
<dbReference type="CDD" id="cd06261">
    <property type="entry name" value="TM_PBP2"/>
    <property type="match status" value="1"/>
</dbReference>
<dbReference type="PANTHER" id="PTHR30614:SF0">
    <property type="entry name" value="L-CYSTINE TRANSPORT SYSTEM PERMEASE PROTEIN TCYL"/>
    <property type="match status" value="1"/>
</dbReference>
<feature type="transmembrane region" description="Helical" evidence="8">
    <location>
        <begin position="20"/>
        <end position="43"/>
    </location>
</feature>
<protein>
    <submittedName>
        <fullName evidence="10">Amino acid ABC transporter permease</fullName>
    </submittedName>
    <submittedName>
        <fullName evidence="11">L-cystine transport system permease protein</fullName>
    </submittedName>
</protein>
<keyword evidence="5" id="KW-0029">Amino-acid transport</keyword>
<evidence type="ECO:0000313" key="11">
    <source>
        <dbReference type="EMBL" id="SFZ75205.1"/>
    </source>
</evidence>
<dbReference type="EMBL" id="FPKS01000008">
    <property type="protein sequence ID" value="SFZ75205.1"/>
    <property type="molecule type" value="Genomic_DNA"/>
</dbReference>
<dbReference type="InterPro" id="IPR000515">
    <property type="entry name" value="MetI-like"/>
</dbReference>
<proteinExistence type="inferred from homology"/>
<dbReference type="GO" id="GO:0006865">
    <property type="term" value="P:amino acid transport"/>
    <property type="evidence" value="ECO:0007669"/>
    <property type="project" value="UniProtKB-KW"/>
</dbReference>
<keyword evidence="13" id="KW-1185">Reference proteome</keyword>
<evidence type="ECO:0000256" key="8">
    <source>
        <dbReference type="RuleBase" id="RU363032"/>
    </source>
</evidence>
<evidence type="ECO:0000313" key="13">
    <source>
        <dbReference type="Proteomes" id="UP000218979"/>
    </source>
</evidence>
<sequence>MAIDYLIATFIESLKGVPMTLFITFFALIAALPLGLLLAIARLKKIPVLSQLARLYTLIIRGTPLILLILLFYSFVPSFLNAFFKAHDIAIDIFKVNPLFYACTVFLLVAIAAVAEIFRSALLAVDGGQFEAGKVANLSTFHIYARIILPQALVSSLPNLCNLAITLVKGTSLVFVMTVKDITAIAKIQASYGYNYAESYLVIFAIYILVCTAIQVVFKKLADYVALDRRMPLKQMEKQHNEKVTIEKGVLYAEHS</sequence>
<comment type="subcellular location">
    <subcellularLocation>
        <location evidence="1 8">Cell membrane</location>
        <topology evidence="1 8">Multi-pass membrane protein</topology>
    </subcellularLocation>
</comment>
<dbReference type="AlphaFoldDB" id="A0A1K2HEX6"/>
<feature type="transmembrane region" description="Helical" evidence="8">
    <location>
        <begin position="199"/>
        <end position="218"/>
    </location>
</feature>
<evidence type="ECO:0000256" key="4">
    <source>
        <dbReference type="ARBA" id="ARBA00022692"/>
    </source>
</evidence>
<evidence type="ECO:0000313" key="10">
    <source>
        <dbReference type="EMBL" id="PCS03319.1"/>
    </source>
</evidence>
<gene>
    <name evidence="10" type="ORF">RR45_GL002088</name>
    <name evidence="11" type="ORF">SAMN02746068_01490</name>
</gene>
<dbReference type="GO" id="GO:0043190">
    <property type="term" value="C:ATP-binding cassette (ABC) transporter complex"/>
    <property type="evidence" value="ECO:0007669"/>
    <property type="project" value="InterPro"/>
</dbReference>
<dbReference type="SUPFAM" id="SSF161098">
    <property type="entry name" value="MetI-like"/>
    <property type="match status" value="1"/>
</dbReference>
<keyword evidence="6 8" id="KW-1133">Transmembrane helix</keyword>
<evidence type="ECO:0000256" key="3">
    <source>
        <dbReference type="ARBA" id="ARBA00022475"/>
    </source>
</evidence>
<feature type="transmembrane region" description="Helical" evidence="8">
    <location>
        <begin position="99"/>
        <end position="118"/>
    </location>
</feature>
<keyword evidence="3" id="KW-1003">Cell membrane</keyword>
<dbReference type="RefSeq" id="WP_072353611.1">
    <property type="nucleotide sequence ID" value="NZ_FPKS01000008.1"/>
</dbReference>
<dbReference type="InterPro" id="IPR010065">
    <property type="entry name" value="AA_ABC_transptr_permease_3TM"/>
</dbReference>
<feature type="domain" description="ABC transmembrane type-1" evidence="9">
    <location>
        <begin position="17"/>
        <end position="215"/>
    </location>
</feature>
<dbReference type="EMBL" id="JXJT01000009">
    <property type="protein sequence ID" value="PCS03319.1"/>
    <property type="molecule type" value="Genomic_DNA"/>
</dbReference>
<dbReference type="Proteomes" id="UP000218979">
    <property type="component" value="Unassembled WGS sequence"/>
</dbReference>
<organism evidence="11 12">
    <name type="scientific">Pseudolactococcus chungangensis CAU 28 = DSM 22330</name>
    <dbReference type="NCBI Taxonomy" id="1122154"/>
    <lineage>
        <taxon>Bacteria</taxon>
        <taxon>Bacillati</taxon>
        <taxon>Bacillota</taxon>
        <taxon>Bacilli</taxon>
        <taxon>Lactobacillales</taxon>
        <taxon>Streptococcaceae</taxon>
        <taxon>Pseudolactococcus</taxon>
    </lineage>
</organism>
<dbReference type="InterPro" id="IPR035906">
    <property type="entry name" value="MetI-like_sf"/>
</dbReference>
<dbReference type="PROSITE" id="PS50928">
    <property type="entry name" value="ABC_TM1"/>
    <property type="match status" value="1"/>
</dbReference>
<accession>A0A1K2HEX6</accession>
<evidence type="ECO:0000313" key="12">
    <source>
        <dbReference type="Proteomes" id="UP000185655"/>
    </source>
</evidence>
<dbReference type="Gene3D" id="1.10.3720.10">
    <property type="entry name" value="MetI-like"/>
    <property type="match status" value="1"/>
</dbReference>
<name>A0A1K2HEX6_9LACT</name>
<dbReference type="GO" id="GO:0022857">
    <property type="term" value="F:transmembrane transporter activity"/>
    <property type="evidence" value="ECO:0007669"/>
    <property type="project" value="InterPro"/>
</dbReference>
<dbReference type="NCBIfam" id="TIGR01726">
    <property type="entry name" value="HEQRo_perm_3TM"/>
    <property type="match status" value="1"/>
</dbReference>
<dbReference type="GO" id="GO:0015833">
    <property type="term" value="P:peptide transport"/>
    <property type="evidence" value="ECO:0007669"/>
    <property type="project" value="UniProtKB-KW"/>
</dbReference>
<feature type="transmembrane region" description="Helical" evidence="8">
    <location>
        <begin position="160"/>
        <end position="179"/>
    </location>
</feature>
<evidence type="ECO:0000256" key="2">
    <source>
        <dbReference type="ARBA" id="ARBA00022448"/>
    </source>
</evidence>
<dbReference type="Pfam" id="PF00528">
    <property type="entry name" value="BPD_transp_1"/>
    <property type="match status" value="1"/>
</dbReference>
<feature type="transmembrane region" description="Helical" evidence="8">
    <location>
        <begin position="55"/>
        <end position="79"/>
    </location>
</feature>
<keyword evidence="4 8" id="KW-0812">Transmembrane</keyword>
<dbReference type="Proteomes" id="UP000185655">
    <property type="component" value="Unassembled WGS sequence"/>
</dbReference>
<dbReference type="PANTHER" id="PTHR30614">
    <property type="entry name" value="MEMBRANE COMPONENT OF AMINO ACID ABC TRANSPORTER"/>
    <property type="match status" value="1"/>
</dbReference>
<evidence type="ECO:0000259" key="9">
    <source>
        <dbReference type="PROSITE" id="PS50928"/>
    </source>
</evidence>
<dbReference type="GO" id="GO:0015031">
    <property type="term" value="P:protein transport"/>
    <property type="evidence" value="ECO:0007669"/>
    <property type="project" value="UniProtKB-KW"/>
</dbReference>
<keyword evidence="7 8" id="KW-0472">Membrane</keyword>